<evidence type="ECO:0000259" key="3">
    <source>
        <dbReference type="Pfam" id="PF01855"/>
    </source>
</evidence>
<dbReference type="OrthoDB" id="9794954at2"/>
<dbReference type="eggNOG" id="COG0674">
    <property type="taxonomic scope" value="Bacteria"/>
</dbReference>
<name>A8F4Q2_PSELT</name>
<reference evidence="4 5" key="1">
    <citation type="submission" date="2007-08" db="EMBL/GenBank/DDBJ databases">
        <title>Complete sequence of Thermotoga lettingae TMO.</title>
        <authorList>
            <consortium name="US DOE Joint Genome Institute"/>
            <person name="Copeland A."/>
            <person name="Lucas S."/>
            <person name="Lapidus A."/>
            <person name="Barry K."/>
            <person name="Glavina del Rio T."/>
            <person name="Dalin E."/>
            <person name="Tice H."/>
            <person name="Pitluck S."/>
            <person name="Foster B."/>
            <person name="Bruce D."/>
            <person name="Schmutz J."/>
            <person name="Larimer F."/>
            <person name="Land M."/>
            <person name="Hauser L."/>
            <person name="Kyrpides N."/>
            <person name="Mikhailova N."/>
            <person name="Nelson K."/>
            <person name="Gogarten J.P."/>
            <person name="Noll K."/>
            <person name="Richardson P."/>
        </authorList>
    </citation>
    <scope>NUCLEOTIDE SEQUENCE [LARGE SCALE GENOMIC DNA]</scope>
    <source>
        <strain evidence="5">ATCC BAA-301 / DSM 14385 / NBRC 107922 / TMO</strain>
    </source>
</reference>
<dbReference type="InterPro" id="IPR022367">
    <property type="entry name" value="2-oxoacid/accept_OxRdtase_asu"/>
</dbReference>
<keyword evidence="5" id="KW-1185">Reference proteome</keyword>
<evidence type="ECO:0000313" key="5">
    <source>
        <dbReference type="Proteomes" id="UP000002016"/>
    </source>
</evidence>
<dbReference type="EMBL" id="CP000812">
    <property type="protein sequence ID" value="ABV33136.1"/>
    <property type="molecule type" value="Genomic_DNA"/>
</dbReference>
<dbReference type="Gene3D" id="3.40.50.970">
    <property type="match status" value="1"/>
</dbReference>
<keyword evidence="1" id="KW-0560">Oxidoreductase</keyword>
<feature type="domain" description="Pyruvate/ketoisovalerate oxidoreductase catalytic" evidence="2">
    <location>
        <begin position="11"/>
        <end position="172"/>
    </location>
</feature>
<dbReference type="SUPFAM" id="SSF53323">
    <property type="entry name" value="Pyruvate-ferredoxin oxidoreductase, PFOR, domain III"/>
    <property type="match status" value="1"/>
</dbReference>
<dbReference type="HOGENOM" id="CLU_017038_1_0_0"/>
<dbReference type="InterPro" id="IPR050722">
    <property type="entry name" value="Pyruvate:ferred/Flavod_OxRd"/>
</dbReference>
<dbReference type="Proteomes" id="UP000002016">
    <property type="component" value="Chromosome"/>
</dbReference>
<reference evidence="4 5" key="2">
    <citation type="journal article" date="2009" name="Proc. Natl. Acad. Sci. U.S.A.">
        <title>On the chimeric nature, thermophilic origin, and phylogenetic placement of the Thermotogales.</title>
        <authorList>
            <person name="Zhaxybayeva O."/>
            <person name="Swithers K.S."/>
            <person name="Lapierre P."/>
            <person name="Fournier G.P."/>
            <person name="Bickhart D.M."/>
            <person name="DeBoy R.T."/>
            <person name="Nelson K.E."/>
            <person name="Nesbo C.L."/>
            <person name="Doolittle W.F."/>
            <person name="Gogarten J.P."/>
            <person name="Noll K.M."/>
        </authorList>
    </citation>
    <scope>NUCLEOTIDE SEQUENCE [LARGE SCALE GENOMIC DNA]</scope>
    <source>
        <strain evidence="5">ATCC BAA-301 / DSM 14385 / NBRC 107922 / TMO</strain>
    </source>
</reference>
<dbReference type="InterPro" id="IPR009014">
    <property type="entry name" value="Transketo_C/PFOR_II"/>
</dbReference>
<protein>
    <submittedName>
        <fullName evidence="4">Pyruvate flavodoxin/ferredoxin oxidoreductase domain protein</fullName>
    </submittedName>
</protein>
<organism evidence="4 5">
    <name type="scientific">Pseudothermotoga lettingae (strain ATCC BAA-301 / DSM 14385 / NBRC 107922 / TMO)</name>
    <name type="common">Thermotoga lettingae</name>
    <dbReference type="NCBI Taxonomy" id="416591"/>
    <lineage>
        <taxon>Bacteria</taxon>
        <taxon>Thermotogati</taxon>
        <taxon>Thermotogota</taxon>
        <taxon>Thermotogae</taxon>
        <taxon>Thermotogales</taxon>
        <taxon>Thermotogaceae</taxon>
        <taxon>Pseudothermotoga</taxon>
    </lineage>
</organism>
<evidence type="ECO:0000259" key="2">
    <source>
        <dbReference type="Pfam" id="PF01558"/>
    </source>
</evidence>
<dbReference type="SUPFAM" id="SSF52922">
    <property type="entry name" value="TK C-terminal domain-like"/>
    <property type="match status" value="1"/>
</dbReference>
<dbReference type="NCBIfam" id="TIGR03710">
    <property type="entry name" value="OAFO_sf"/>
    <property type="match status" value="1"/>
</dbReference>
<dbReference type="InterPro" id="IPR029061">
    <property type="entry name" value="THDP-binding"/>
</dbReference>
<dbReference type="GO" id="GO:0006979">
    <property type="term" value="P:response to oxidative stress"/>
    <property type="evidence" value="ECO:0007669"/>
    <property type="project" value="TreeGrafter"/>
</dbReference>
<dbReference type="STRING" id="416591.Tlet_0570"/>
<sequence>MEYSFIIAGEAGQGIQTVEVLLPKIFKKAGLNVFSYKEYMSRVRGGSNSTLIRVSDIPVRAFKQKADFALFLSNDVSHLKRISNRLSSDSILVVDEEFPGIDDTLKVLRIPLLKTASALGNKIYANSVMIGFATALLGVDLENTLNIVKQYFSKKSKEVIFQNLEAVKSGYENGLASKKKLSITKLKQNKQICDQFLLSGAEAVAFGALAGGCNFISSYPMSPSTGVLVQLAKLSDNFDLIVEQTEDEISAINMALGAWYAGGRAMVTTSGGGFALMIEGLSLAGMIESPIVVHLAQRPGPATGLPTRTEQADLMFALYAGHGEFPRVIYAPGNLEEAFLCSWKAFQIADKYQIPALILTDQYLMDMIYNIENVPLPENIENYLIKTDSDYLRYKLTQKGISPRGIPGWGEGLVCVDSDEHDESGRITEDFEMRKMMVEKRMKKMSNFKDYYTPELTGNSGYEVLAVCFGSTKEIVKEAAQSFENIAVLHLVQLYPLPRDLKKYFDMAKKVVIIENNFTSQFASLLKTFANLDHSKKVTKYDGMPFSVEEIKNVFEQFTEEGEV</sequence>
<dbReference type="AlphaFoldDB" id="A8F4Q2"/>
<dbReference type="InterPro" id="IPR019752">
    <property type="entry name" value="Pyrv/ketoisovalerate_OxRed_cat"/>
</dbReference>
<dbReference type="KEGG" id="tle:Tlet_0570"/>
<dbReference type="FunFam" id="3.40.50.970:FF:000022">
    <property type="entry name" value="2-oxoglutarate ferredoxin oxidoreductase alpha subunit"/>
    <property type="match status" value="1"/>
</dbReference>
<dbReference type="PANTHER" id="PTHR32154:SF20">
    <property type="entry name" value="2-OXOGLUTARATE OXIDOREDUCTASE SUBUNIT KORA"/>
    <property type="match status" value="1"/>
</dbReference>
<dbReference type="eggNOG" id="COG1014">
    <property type="taxonomic scope" value="Bacteria"/>
</dbReference>
<dbReference type="Pfam" id="PF01558">
    <property type="entry name" value="POR"/>
    <property type="match status" value="1"/>
</dbReference>
<dbReference type="InterPro" id="IPR002880">
    <property type="entry name" value="Pyrv_Fd/Flavodoxin_OxRdtase_N"/>
</dbReference>
<keyword evidence="4" id="KW-0670">Pyruvate</keyword>
<dbReference type="Pfam" id="PF01855">
    <property type="entry name" value="POR_N"/>
    <property type="match status" value="1"/>
</dbReference>
<dbReference type="Gene3D" id="3.40.50.920">
    <property type="match status" value="1"/>
</dbReference>
<dbReference type="InterPro" id="IPR002869">
    <property type="entry name" value="Pyrv_flavodox_OxRed_cen"/>
</dbReference>
<dbReference type="PANTHER" id="PTHR32154">
    <property type="entry name" value="PYRUVATE-FLAVODOXIN OXIDOREDUCTASE-RELATED"/>
    <property type="match status" value="1"/>
</dbReference>
<dbReference type="SUPFAM" id="SSF52518">
    <property type="entry name" value="Thiamin diphosphate-binding fold (THDP-binding)"/>
    <property type="match status" value="1"/>
</dbReference>
<evidence type="ECO:0000256" key="1">
    <source>
        <dbReference type="ARBA" id="ARBA00023002"/>
    </source>
</evidence>
<proteinExistence type="predicted"/>
<dbReference type="GO" id="GO:0016903">
    <property type="term" value="F:oxidoreductase activity, acting on the aldehyde or oxo group of donors"/>
    <property type="evidence" value="ECO:0007669"/>
    <property type="project" value="InterPro"/>
</dbReference>
<dbReference type="RefSeq" id="WP_012002617.1">
    <property type="nucleotide sequence ID" value="NC_009828.1"/>
</dbReference>
<dbReference type="CDD" id="cd07034">
    <property type="entry name" value="TPP_PYR_PFOR_IOR-alpha_like"/>
    <property type="match status" value="1"/>
</dbReference>
<feature type="domain" description="Pyruvate flavodoxin/ferredoxin oxidoreductase pyrimidine binding" evidence="3">
    <location>
        <begin position="207"/>
        <end position="439"/>
    </location>
</feature>
<accession>A8F4Q2</accession>
<evidence type="ECO:0000313" key="4">
    <source>
        <dbReference type="EMBL" id="ABV33136.1"/>
    </source>
</evidence>
<dbReference type="Gene3D" id="3.40.920.10">
    <property type="entry name" value="Pyruvate-ferredoxin oxidoreductase, PFOR, domain III"/>
    <property type="match status" value="1"/>
</dbReference>
<gene>
    <name evidence="4" type="ordered locus">Tlet_0570</name>
</gene>